<protein>
    <submittedName>
        <fullName evidence="1">Uncharacterized protein</fullName>
    </submittedName>
</protein>
<dbReference type="Proteomes" id="UP001403385">
    <property type="component" value="Unassembled WGS sequence"/>
</dbReference>
<organism evidence="1 2">
    <name type="scientific">Rapidithrix thailandica</name>
    <dbReference type="NCBI Taxonomy" id="413964"/>
    <lineage>
        <taxon>Bacteria</taxon>
        <taxon>Pseudomonadati</taxon>
        <taxon>Bacteroidota</taxon>
        <taxon>Cytophagia</taxon>
        <taxon>Cytophagales</taxon>
        <taxon>Flammeovirgaceae</taxon>
        <taxon>Rapidithrix</taxon>
    </lineage>
</organism>
<sequence>MLHFFEEEWGHTTGYFENRNPTMTDHLYLNRKSPLGPMLFPKGLNTIIS</sequence>
<dbReference type="EMBL" id="JBDKWZ010000024">
    <property type="protein sequence ID" value="MEN7551627.1"/>
    <property type="molecule type" value="Genomic_DNA"/>
</dbReference>
<keyword evidence="2" id="KW-1185">Reference proteome</keyword>
<accession>A0AAW9S5V7</accession>
<gene>
    <name evidence="1" type="ORF">AAG747_27175</name>
</gene>
<reference evidence="1 2" key="1">
    <citation type="submission" date="2024-04" db="EMBL/GenBank/DDBJ databases">
        <title>Novel genus in family Flammeovirgaceae.</title>
        <authorList>
            <person name="Nguyen T.H."/>
            <person name="Vuong T.Q."/>
            <person name="Le H."/>
            <person name="Kim S.-G."/>
        </authorList>
    </citation>
    <scope>NUCLEOTIDE SEQUENCE [LARGE SCALE GENOMIC DNA]</scope>
    <source>
        <strain evidence="1 2">JCM 23209</strain>
    </source>
</reference>
<dbReference type="AlphaFoldDB" id="A0AAW9S5V7"/>
<dbReference type="RefSeq" id="WP_346824407.1">
    <property type="nucleotide sequence ID" value="NZ_JBDKWZ010000024.1"/>
</dbReference>
<proteinExistence type="predicted"/>
<evidence type="ECO:0000313" key="2">
    <source>
        <dbReference type="Proteomes" id="UP001403385"/>
    </source>
</evidence>
<comment type="caution">
    <text evidence="1">The sequence shown here is derived from an EMBL/GenBank/DDBJ whole genome shotgun (WGS) entry which is preliminary data.</text>
</comment>
<name>A0AAW9S5V7_9BACT</name>
<evidence type="ECO:0000313" key="1">
    <source>
        <dbReference type="EMBL" id="MEN7551627.1"/>
    </source>
</evidence>